<dbReference type="Proteomes" id="UP000473525">
    <property type="component" value="Unassembled WGS sequence"/>
</dbReference>
<dbReference type="Pfam" id="PF12728">
    <property type="entry name" value="HTH_17"/>
    <property type="match status" value="1"/>
</dbReference>
<sequence length="143" mass="16017">MTTWISQAAAAEIVGCNATTIEHAVAVGRIAHRPRRGPRPSLDRASVEAFAKTWQAEQARRAERRAARPARDPEPTGPPPTDDVWLDSPTTAALLGWTPTYVARLADHDRLPGIRHGRRWWFRRADVERYAAARAFALRFKTA</sequence>
<dbReference type="InterPro" id="IPR041657">
    <property type="entry name" value="HTH_17"/>
</dbReference>
<proteinExistence type="predicted"/>
<name>A0A6L6XMY7_9ACTN</name>
<feature type="compositionally biased region" description="Basic and acidic residues" evidence="1">
    <location>
        <begin position="58"/>
        <end position="74"/>
    </location>
</feature>
<evidence type="ECO:0000259" key="2">
    <source>
        <dbReference type="Pfam" id="PF12728"/>
    </source>
</evidence>
<dbReference type="RefSeq" id="WP_157340435.1">
    <property type="nucleotide sequence ID" value="NZ_WSEK01000004.1"/>
</dbReference>
<feature type="domain" description="Helix-turn-helix" evidence="2">
    <location>
        <begin position="85"/>
        <end position="134"/>
    </location>
</feature>
<comment type="caution">
    <text evidence="3">The sequence shown here is derived from an EMBL/GenBank/DDBJ whole genome shotgun (WGS) entry which is preliminary data.</text>
</comment>
<organism evidence="3 4">
    <name type="scientific">Nocardioides agri</name>
    <dbReference type="NCBI Taxonomy" id="2682843"/>
    <lineage>
        <taxon>Bacteria</taxon>
        <taxon>Bacillati</taxon>
        <taxon>Actinomycetota</taxon>
        <taxon>Actinomycetes</taxon>
        <taxon>Propionibacteriales</taxon>
        <taxon>Nocardioidaceae</taxon>
        <taxon>Nocardioides</taxon>
    </lineage>
</organism>
<keyword evidence="4" id="KW-1185">Reference proteome</keyword>
<gene>
    <name evidence="3" type="ORF">GON03_03880</name>
</gene>
<feature type="region of interest" description="Disordered" evidence="1">
    <location>
        <begin position="58"/>
        <end position="88"/>
    </location>
</feature>
<reference evidence="3 4" key="1">
    <citation type="submission" date="2019-12" db="EMBL/GenBank/DDBJ databases">
        <authorList>
            <person name="Huq M.A."/>
        </authorList>
    </citation>
    <scope>NUCLEOTIDE SEQUENCE [LARGE SCALE GENOMIC DNA]</scope>
    <source>
        <strain evidence="3 4">MAH-18</strain>
    </source>
</reference>
<accession>A0A6L6XMY7</accession>
<dbReference type="EMBL" id="WSEK01000004">
    <property type="protein sequence ID" value="MVQ48308.1"/>
    <property type="molecule type" value="Genomic_DNA"/>
</dbReference>
<dbReference type="AlphaFoldDB" id="A0A6L6XMY7"/>
<protein>
    <submittedName>
        <fullName evidence="3">Helix-turn-helix domain-containing protein</fullName>
    </submittedName>
</protein>
<evidence type="ECO:0000256" key="1">
    <source>
        <dbReference type="SAM" id="MobiDB-lite"/>
    </source>
</evidence>
<evidence type="ECO:0000313" key="4">
    <source>
        <dbReference type="Proteomes" id="UP000473525"/>
    </source>
</evidence>
<evidence type="ECO:0000313" key="3">
    <source>
        <dbReference type="EMBL" id="MVQ48308.1"/>
    </source>
</evidence>